<name>A0A0C2W4J5_AMAMK</name>
<dbReference type="AlphaFoldDB" id="A0A0C2W4J5"/>
<dbReference type="HOGENOM" id="CLU_2891876_0_0_1"/>
<gene>
    <name evidence="1" type="ORF">M378DRAFT_173062</name>
</gene>
<dbReference type="Proteomes" id="UP000054549">
    <property type="component" value="Unassembled WGS sequence"/>
</dbReference>
<feature type="non-terminal residue" evidence="1">
    <location>
        <position position="63"/>
    </location>
</feature>
<keyword evidence="2" id="KW-1185">Reference proteome</keyword>
<dbReference type="InParanoid" id="A0A0C2W4J5"/>
<proteinExistence type="predicted"/>
<evidence type="ECO:0000313" key="1">
    <source>
        <dbReference type="EMBL" id="KIL56032.1"/>
    </source>
</evidence>
<dbReference type="EMBL" id="KN818453">
    <property type="protein sequence ID" value="KIL56032.1"/>
    <property type="molecule type" value="Genomic_DNA"/>
</dbReference>
<organism evidence="1 2">
    <name type="scientific">Amanita muscaria (strain Koide BX008)</name>
    <dbReference type="NCBI Taxonomy" id="946122"/>
    <lineage>
        <taxon>Eukaryota</taxon>
        <taxon>Fungi</taxon>
        <taxon>Dikarya</taxon>
        <taxon>Basidiomycota</taxon>
        <taxon>Agaricomycotina</taxon>
        <taxon>Agaricomycetes</taxon>
        <taxon>Agaricomycetidae</taxon>
        <taxon>Agaricales</taxon>
        <taxon>Pluteineae</taxon>
        <taxon>Amanitaceae</taxon>
        <taxon>Amanita</taxon>
    </lineage>
</organism>
<evidence type="ECO:0000313" key="2">
    <source>
        <dbReference type="Proteomes" id="UP000054549"/>
    </source>
</evidence>
<accession>A0A0C2W4J5</accession>
<reference evidence="1 2" key="1">
    <citation type="submission" date="2014-04" db="EMBL/GenBank/DDBJ databases">
        <title>Evolutionary Origins and Diversification of the Mycorrhizal Mutualists.</title>
        <authorList>
            <consortium name="DOE Joint Genome Institute"/>
            <consortium name="Mycorrhizal Genomics Consortium"/>
            <person name="Kohler A."/>
            <person name="Kuo A."/>
            <person name="Nagy L.G."/>
            <person name="Floudas D."/>
            <person name="Copeland A."/>
            <person name="Barry K.W."/>
            <person name="Cichocki N."/>
            <person name="Veneault-Fourrey C."/>
            <person name="LaButti K."/>
            <person name="Lindquist E.A."/>
            <person name="Lipzen A."/>
            <person name="Lundell T."/>
            <person name="Morin E."/>
            <person name="Murat C."/>
            <person name="Riley R."/>
            <person name="Ohm R."/>
            <person name="Sun H."/>
            <person name="Tunlid A."/>
            <person name="Henrissat B."/>
            <person name="Grigoriev I.V."/>
            <person name="Hibbett D.S."/>
            <person name="Martin F."/>
        </authorList>
    </citation>
    <scope>NUCLEOTIDE SEQUENCE [LARGE SCALE GENOMIC DNA]</scope>
    <source>
        <strain evidence="1 2">Koide BX008</strain>
    </source>
</reference>
<sequence length="63" mass="7150">MLYEYTVTFVLRSGGINSDSRNTYMLLVIWGQVGIMRAPVFSKGTGFIARPGPRKRLRYTGHL</sequence>
<protein>
    <submittedName>
        <fullName evidence="1">Uncharacterized protein</fullName>
    </submittedName>
</protein>